<accession>K0SR15</accession>
<reference evidence="2 3" key="1">
    <citation type="journal article" date="2012" name="Genome Biol.">
        <title>Genome and low-iron response of an oceanic diatom adapted to chronic iron limitation.</title>
        <authorList>
            <person name="Lommer M."/>
            <person name="Specht M."/>
            <person name="Roy A.S."/>
            <person name="Kraemer L."/>
            <person name="Andreson R."/>
            <person name="Gutowska M.A."/>
            <person name="Wolf J."/>
            <person name="Bergner S.V."/>
            <person name="Schilhabel M.B."/>
            <person name="Klostermeier U.C."/>
            <person name="Beiko R.G."/>
            <person name="Rosenstiel P."/>
            <person name="Hippler M."/>
            <person name="Laroche J."/>
        </authorList>
    </citation>
    <scope>NUCLEOTIDE SEQUENCE [LARGE SCALE GENOMIC DNA]</scope>
    <source>
        <strain evidence="2 3">CCMP1005</strain>
    </source>
</reference>
<feature type="compositionally biased region" description="Low complexity" evidence="1">
    <location>
        <begin position="180"/>
        <end position="189"/>
    </location>
</feature>
<evidence type="ECO:0000313" key="2">
    <source>
        <dbReference type="EMBL" id="EJK60747.1"/>
    </source>
</evidence>
<name>K0SR15_THAOC</name>
<feature type="non-terminal residue" evidence="2">
    <location>
        <position position="723"/>
    </location>
</feature>
<feature type="region of interest" description="Disordered" evidence="1">
    <location>
        <begin position="702"/>
        <end position="723"/>
    </location>
</feature>
<evidence type="ECO:0000256" key="1">
    <source>
        <dbReference type="SAM" id="MobiDB-lite"/>
    </source>
</evidence>
<sequence length="723" mass="80010">MASSNTAEGSPIVDLAAAADACRQAPRAPAEDFSIETEGYVRYSAATHRSGCLGTPRRCQCHPTTLASGPSKVAFFDGSGGSQPSLGRSQQCVPTRRHADRSAGIQDGTPPSSDSEPAPSTHTDFETLFRSDDASEIDPGSGAVTGNGESSPTDVSGHLTSEDATDATQVDSRDGTPSQSSSAGGATAGTRRRLVSPLRGLKFKSKGFRYEQTVNEPGKKPKTKSTPIEEETLLSNVRTYLKDLSDQNTCTSVHNHPTTCTCMHILNGKSDEALDRIVDALLSYQKLDGSAKKVHEMEKIQFSMAMSDSNWYKRGGVQRNFVLPVSVDAALDDAEFTDELRELFGHKICRWAWASLHNIGQRRFRALNMCADKLEIRNHGNTGNSNRTKPLGDALESIDQKLQFTADNFACPFATKVVKDVAGTVTHRNAETEEGQQPVFLPPNFSKRECYLSWVFSRGWDPVKTCKHRQIFKRLNDWVPLDGWYATQAEVDAAQLQIDEARRVISELGPGMMPDREVAELANKKDAQLAKPVVSWETFRQRWQSKFPWLKVRPRGEDTCGQCMTIKNRLRYLVNKREKAMKRLDRQNETEAAAAASAEKSRLSDKLTEFFKGDCPETESASAFAASEAVDTEPDPPSPEELAKLIKEINAEVKKAELHVAMHEAQRKQAKDFIALAVEQEKNNVPYEDRTHVRTLDMSQNAQIPHLGADQEGDFYYMSPKTE</sequence>
<protein>
    <submittedName>
        <fullName evidence="2">Uncharacterized protein</fullName>
    </submittedName>
</protein>
<feature type="compositionally biased region" description="Polar residues" evidence="1">
    <location>
        <begin position="109"/>
        <end position="122"/>
    </location>
</feature>
<evidence type="ECO:0000313" key="3">
    <source>
        <dbReference type="Proteomes" id="UP000266841"/>
    </source>
</evidence>
<dbReference type="Proteomes" id="UP000266841">
    <property type="component" value="Unassembled WGS sequence"/>
</dbReference>
<feature type="region of interest" description="Disordered" evidence="1">
    <location>
        <begin position="75"/>
        <end position="227"/>
    </location>
</feature>
<organism evidence="2 3">
    <name type="scientific">Thalassiosira oceanica</name>
    <name type="common">Marine diatom</name>
    <dbReference type="NCBI Taxonomy" id="159749"/>
    <lineage>
        <taxon>Eukaryota</taxon>
        <taxon>Sar</taxon>
        <taxon>Stramenopiles</taxon>
        <taxon>Ochrophyta</taxon>
        <taxon>Bacillariophyta</taxon>
        <taxon>Coscinodiscophyceae</taxon>
        <taxon>Thalassiosirophycidae</taxon>
        <taxon>Thalassiosirales</taxon>
        <taxon>Thalassiosiraceae</taxon>
        <taxon>Thalassiosira</taxon>
    </lineage>
</organism>
<feature type="compositionally biased region" description="Polar residues" evidence="1">
    <location>
        <begin position="166"/>
        <end position="179"/>
    </location>
</feature>
<feature type="compositionally biased region" description="Polar residues" evidence="1">
    <location>
        <begin position="82"/>
        <end position="93"/>
    </location>
</feature>
<keyword evidence="3" id="KW-1185">Reference proteome</keyword>
<feature type="compositionally biased region" description="Basic and acidic residues" evidence="1">
    <location>
        <begin position="123"/>
        <end position="133"/>
    </location>
</feature>
<dbReference type="EMBL" id="AGNL01020725">
    <property type="protein sequence ID" value="EJK60747.1"/>
    <property type="molecule type" value="Genomic_DNA"/>
</dbReference>
<dbReference type="AlphaFoldDB" id="K0SR15"/>
<comment type="caution">
    <text evidence="2">The sequence shown here is derived from an EMBL/GenBank/DDBJ whole genome shotgun (WGS) entry which is preliminary data.</text>
</comment>
<proteinExistence type="predicted"/>
<gene>
    <name evidence="2" type="ORF">THAOC_18847</name>
</gene>